<dbReference type="EMBL" id="CP097501">
    <property type="protein sequence ID" value="URD67675.1"/>
    <property type="molecule type" value="Genomic_DNA"/>
</dbReference>
<name>A0AAE9L096_9NEIS</name>
<organism evidence="2 3">
    <name type="scientific">Conchiformibius steedae DSM 2580</name>
    <dbReference type="NCBI Taxonomy" id="1121352"/>
    <lineage>
        <taxon>Bacteria</taxon>
        <taxon>Pseudomonadati</taxon>
        <taxon>Pseudomonadota</taxon>
        <taxon>Betaproteobacteria</taxon>
        <taxon>Neisseriales</taxon>
        <taxon>Neisseriaceae</taxon>
        <taxon>Conchiformibius</taxon>
    </lineage>
</organism>
<dbReference type="SUPFAM" id="SSF160631">
    <property type="entry name" value="SMI1/KNR4-like"/>
    <property type="match status" value="1"/>
</dbReference>
<feature type="domain" description="Knr4/Smi1-like" evidence="1">
    <location>
        <begin position="31"/>
        <end position="150"/>
    </location>
</feature>
<reference evidence="2" key="1">
    <citation type="submission" date="2022-05" db="EMBL/GenBank/DDBJ databases">
        <title>Alysiella filiformis genome sequencing.</title>
        <authorList>
            <person name="Viehboeck T."/>
        </authorList>
    </citation>
    <scope>NUCLEOTIDE SEQUENCE</scope>
    <source>
        <strain evidence="2">DSM 2580</strain>
    </source>
</reference>
<evidence type="ECO:0000313" key="3">
    <source>
        <dbReference type="Proteomes" id="UP001056819"/>
    </source>
</evidence>
<dbReference type="InterPro" id="IPR037883">
    <property type="entry name" value="Knr4/Smi1-like_sf"/>
</dbReference>
<gene>
    <name evidence="2" type="ORF">LNQ82_00485</name>
</gene>
<protein>
    <submittedName>
        <fullName evidence="2">SMI1/KNR4 family protein</fullName>
    </submittedName>
</protein>
<evidence type="ECO:0000259" key="1">
    <source>
        <dbReference type="Pfam" id="PF09346"/>
    </source>
</evidence>
<sequence>MKMDNLIQILLSIKNSANHFIERPELIQGYTEDEIKQIEQKYNFPVHGQFKELLMTMGKCSGGLLFGDDVYLYRDAIDTYYFSNISNMEIQEDPDCQEFIKKMGNINLVEKKYFVLAGINEHRFQYFMLLENKNNIIYEWDTDTDEVKEFGTLFDFLKYYRQITICPITGENNHVFESLTTGRLL</sequence>
<dbReference type="AlphaFoldDB" id="A0AAE9L096"/>
<dbReference type="Gene3D" id="3.40.1580.10">
    <property type="entry name" value="SMI1/KNR4-like"/>
    <property type="match status" value="1"/>
</dbReference>
<accession>A0AAE9L096</accession>
<dbReference type="RefSeq" id="WP_220458626.1">
    <property type="nucleotide sequence ID" value="NZ_CP097501.1"/>
</dbReference>
<dbReference type="Proteomes" id="UP001056819">
    <property type="component" value="Chromosome"/>
</dbReference>
<evidence type="ECO:0000313" key="2">
    <source>
        <dbReference type="EMBL" id="URD67675.1"/>
    </source>
</evidence>
<dbReference type="Pfam" id="PF09346">
    <property type="entry name" value="SMI1_KNR4"/>
    <property type="match status" value="1"/>
</dbReference>
<proteinExistence type="predicted"/>
<dbReference type="InterPro" id="IPR018958">
    <property type="entry name" value="Knr4/Smi1-like_dom"/>
</dbReference>